<dbReference type="RefSeq" id="WP_229658094.1">
    <property type="nucleotide sequence ID" value="NZ_BMID01000001.1"/>
</dbReference>
<feature type="transmembrane region" description="Helical" evidence="2">
    <location>
        <begin position="21"/>
        <end position="43"/>
    </location>
</feature>
<evidence type="ECO:0000256" key="2">
    <source>
        <dbReference type="SAM" id="Phobius"/>
    </source>
</evidence>
<evidence type="ECO:0000313" key="5">
    <source>
        <dbReference type="Proteomes" id="UP000603317"/>
    </source>
</evidence>
<name>A0ABQ1F9C7_9SPHN</name>
<feature type="domain" description="TadE-like" evidence="3">
    <location>
        <begin position="22"/>
        <end position="64"/>
    </location>
</feature>
<evidence type="ECO:0000256" key="1">
    <source>
        <dbReference type="SAM" id="MobiDB-lite"/>
    </source>
</evidence>
<reference evidence="5" key="1">
    <citation type="journal article" date="2019" name="Int. J. Syst. Evol. Microbiol.">
        <title>The Global Catalogue of Microorganisms (GCM) 10K type strain sequencing project: providing services to taxonomists for standard genome sequencing and annotation.</title>
        <authorList>
            <consortium name="The Broad Institute Genomics Platform"/>
            <consortium name="The Broad Institute Genome Sequencing Center for Infectious Disease"/>
            <person name="Wu L."/>
            <person name="Ma J."/>
        </authorList>
    </citation>
    <scope>NUCLEOTIDE SEQUENCE [LARGE SCALE GENOMIC DNA]</scope>
    <source>
        <strain evidence="5">CGMCC 1.15297</strain>
    </source>
</reference>
<protein>
    <recommendedName>
        <fullName evidence="3">TadE-like domain-containing protein</fullName>
    </recommendedName>
</protein>
<keyword evidence="2" id="KW-1133">Transmembrane helix</keyword>
<dbReference type="EMBL" id="BMID01000001">
    <property type="protein sequence ID" value="GGA03783.1"/>
    <property type="molecule type" value="Genomic_DNA"/>
</dbReference>
<evidence type="ECO:0000313" key="4">
    <source>
        <dbReference type="EMBL" id="GGA03783.1"/>
    </source>
</evidence>
<keyword evidence="5" id="KW-1185">Reference proteome</keyword>
<keyword evidence="2" id="KW-0812">Transmembrane</keyword>
<evidence type="ECO:0000259" key="3">
    <source>
        <dbReference type="Pfam" id="PF07811"/>
    </source>
</evidence>
<dbReference type="Proteomes" id="UP000603317">
    <property type="component" value="Unassembled WGS sequence"/>
</dbReference>
<comment type="caution">
    <text evidence="4">The sequence shown here is derived from an EMBL/GenBank/DDBJ whole genome shotgun (WGS) entry which is preliminary data.</text>
</comment>
<dbReference type="Pfam" id="PF07811">
    <property type="entry name" value="TadE"/>
    <property type="match status" value="1"/>
</dbReference>
<organism evidence="4 5">
    <name type="scientific">Blastomonas marina</name>
    <dbReference type="NCBI Taxonomy" id="1867408"/>
    <lineage>
        <taxon>Bacteria</taxon>
        <taxon>Pseudomonadati</taxon>
        <taxon>Pseudomonadota</taxon>
        <taxon>Alphaproteobacteria</taxon>
        <taxon>Sphingomonadales</taxon>
        <taxon>Sphingomonadaceae</taxon>
        <taxon>Blastomonas</taxon>
    </lineage>
</organism>
<dbReference type="InterPro" id="IPR012495">
    <property type="entry name" value="TadE-like_dom"/>
</dbReference>
<feature type="region of interest" description="Disordered" evidence="1">
    <location>
        <begin position="107"/>
        <end position="141"/>
    </location>
</feature>
<keyword evidence="2" id="KW-0472">Membrane</keyword>
<gene>
    <name evidence="4" type="ORF">GCM10010923_10890</name>
</gene>
<accession>A0ABQ1F9C7</accession>
<sequence length="202" mass="21730">MIARQAIHRRALLRSMRDGEEGTAAVEFGLICTVFFSLLLGVFDMGQAAWANATLQGAAQEAARASSLESGDTAVSDAELQAMLDEIAPGATITSSRRSYYDFDDIDRPEQWNDDDGNGTCNNGESYIDENGSGSWDADIGKSGNGGANDVVMYTVSVEYDPIFPNPFADNGTGKRRISTTVVRKNQPFDDQQEYGADAGTC</sequence>
<proteinExistence type="predicted"/>